<sequence>MTAPVVGASRAPSVSMLSLVRQRMAGAGWRHRRDPLNGREEWMEPTLPPEQREPRTVRVDELFRGASGWVVEGCNGNERLLLRCVPGSDPQVVLATLELWRMLPDPALTGRQQSPTPASRHGRALVAGVACVCGDTFDGEGRDPETAMTLLDHHIAASRSTTPAEAVIGGA</sequence>
<dbReference type="RefSeq" id="WP_120573530.1">
    <property type="nucleotide sequence ID" value="NZ_CP024087.1"/>
</dbReference>
<evidence type="ECO:0000313" key="1">
    <source>
        <dbReference type="EMBL" id="AYF32167.1"/>
    </source>
</evidence>
<accession>A0A386WUL6</accession>
<dbReference type="KEGG" id="mtua:CSH63_32965"/>
<dbReference type="EMBL" id="CP024087">
    <property type="protein sequence ID" value="AYF32167.1"/>
    <property type="molecule type" value="Genomic_DNA"/>
</dbReference>
<dbReference type="Proteomes" id="UP000267804">
    <property type="component" value="Chromosome"/>
</dbReference>
<proteinExistence type="predicted"/>
<organism evidence="1 2">
    <name type="scientific">Micromonospora tulbaghiae</name>
    <dbReference type="NCBI Taxonomy" id="479978"/>
    <lineage>
        <taxon>Bacteria</taxon>
        <taxon>Bacillati</taxon>
        <taxon>Actinomycetota</taxon>
        <taxon>Actinomycetes</taxon>
        <taxon>Micromonosporales</taxon>
        <taxon>Micromonosporaceae</taxon>
        <taxon>Micromonospora</taxon>
    </lineage>
</organism>
<name>A0A386WUL6_9ACTN</name>
<gene>
    <name evidence="1" type="ORF">CSH63_32965</name>
</gene>
<dbReference type="AlphaFoldDB" id="A0A386WUL6"/>
<evidence type="ECO:0000313" key="2">
    <source>
        <dbReference type="Proteomes" id="UP000267804"/>
    </source>
</evidence>
<reference evidence="1 2" key="1">
    <citation type="submission" date="2017-10" db="EMBL/GenBank/DDBJ databases">
        <title>Integration of genomic and chemical information greatly accelerates assignment of the full stereostructure of myelolactone, a potent inhibitor of myeloma from a marine-derived Micromonospora.</title>
        <authorList>
            <person name="Kim M.C."/>
            <person name="Machado H."/>
            <person name="Jensen P.R."/>
            <person name="Fenical W."/>
        </authorList>
    </citation>
    <scope>NUCLEOTIDE SEQUENCE [LARGE SCALE GENOMIC DNA]</scope>
    <source>
        <strain evidence="1 2">CNY-010</strain>
    </source>
</reference>
<protein>
    <submittedName>
        <fullName evidence="1">Uncharacterized protein</fullName>
    </submittedName>
</protein>